<evidence type="ECO:0000313" key="1">
    <source>
        <dbReference type="EMBL" id="CZS92439.1"/>
    </source>
</evidence>
<reference evidence="2" key="1">
    <citation type="submission" date="2016-03" db="EMBL/GenBank/DDBJ databases">
        <authorList>
            <person name="Guldener U."/>
        </authorList>
    </citation>
    <scope>NUCLEOTIDE SEQUENCE [LARGE SCALE GENOMIC DNA]</scope>
    <source>
        <strain evidence="2">04CH-RAC-A.6.1</strain>
    </source>
</reference>
<organism evidence="1 2">
    <name type="scientific">Rhynchosporium agropyri</name>
    <dbReference type="NCBI Taxonomy" id="914238"/>
    <lineage>
        <taxon>Eukaryota</taxon>
        <taxon>Fungi</taxon>
        <taxon>Dikarya</taxon>
        <taxon>Ascomycota</taxon>
        <taxon>Pezizomycotina</taxon>
        <taxon>Leotiomycetes</taxon>
        <taxon>Helotiales</taxon>
        <taxon>Ploettnerulaceae</taxon>
        <taxon>Rhynchosporium</taxon>
    </lineage>
</organism>
<dbReference type="Proteomes" id="UP000178912">
    <property type="component" value="Unassembled WGS sequence"/>
</dbReference>
<keyword evidence="2" id="KW-1185">Reference proteome</keyword>
<proteinExistence type="predicted"/>
<gene>
    <name evidence="1" type="ORF">RAG0_02959</name>
</gene>
<evidence type="ECO:0000313" key="2">
    <source>
        <dbReference type="Proteomes" id="UP000178912"/>
    </source>
</evidence>
<accession>A0A1E1K302</accession>
<name>A0A1E1K302_9HELO</name>
<sequence length="123" mass="13634">MAITRIVFSNAFVVRDALPVTLCSELLGFSVGLDLSTLATCVCRAYSVRLDPRCKPCQVQTHGETEYFSASTCTWFLQKSEPTGSNSLAYKGVSANRIDGIERENSRIHIFVDAVIILRQFLP</sequence>
<dbReference type="EMBL" id="FJUX01000012">
    <property type="protein sequence ID" value="CZS92439.1"/>
    <property type="molecule type" value="Genomic_DNA"/>
</dbReference>
<protein>
    <submittedName>
        <fullName evidence="1">Uncharacterized protein</fullName>
    </submittedName>
</protein>
<dbReference type="AlphaFoldDB" id="A0A1E1K302"/>